<dbReference type="EMBL" id="CP071793">
    <property type="protein sequence ID" value="QTD53714.1"/>
    <property type="molecule type" value="Genomic_DNA"/>
</dbReference>
<protein>
    <recommendedName>
        <fullName evidence="9">Mur ligase central domain-containing protein</fullName>
    </recommendedName>
</protein>
<evidence type="ECO:0000256" key="4">
    <source>
        <dbReference type="ARBA" id="ARBA00022741"/>
    </source>
</evidence>
<dbReference type="GO" id="GO:0005829">
    <property type="term" value="C:cytosol"/>
    <property type="evidence" value="ECO:0007669"/>
    <property type="project" value="TreeGrafter"/>
</dbReference>
<reference evidence="7" key="1">
    <citation type="submission" date="2021-03" db="EMBL/GenBank/DDBJ databases">
        <title>Acanthopleuribacteraceae sp. M133.</title>
        <authorList>
            <person name="Wang G."/>
        </authorList>
    </citation>
    <scope>NUCLEOTIDE SEQUENCE</scope>
    <source>
        <strain evidence="7">M133</strain>
    </source>
</reference>
<dbReference type="PANTHER" id="PTHR11136">
    <property type="entry name" value="FOLYLPOLYGLUTAMATE SYNTHASE-RELATED"/>
    <property type="match status" value="1"/>
</dbReference>
<proteinExistence type="inferred from homology"/>
<keyword evidence="8" id="KW-1185">Reference proteome</keyword>
<dbReference type="Proteomes" id="UP000663929">
    <property type="component" value="Chromosome"/>
</dbReference>
<dbReference type="SUPFAM" id="SSF53623">
    <property type="entry name" value="MurD-like peptide ligases, catalytic domain"/>
    <property type="match status" value="1"/>
</dbReference>
<dbReference type="PANTHER" id="PTHR11136:SF0">
    <property type="entry name" value="DIHYDROFOLATE SYNTHETASE-RELATED"/>
    <property type="match status" value="1"/>
</dbReference>
<dbReference type="GO" id="GO:0008841">
    <property type="term" value="F:dihydrofolate synthase activity"/>
    <property type="evidence" value="ECO:0007669"/>
    <property type="project" value="TreeGrafter"/>
</dbReference>
<dbReference type="NCBIfam" id="TIGR01499">
    <property type="entry name" value="folC"/>
    <property type="match status" value="1"/>
</dbReference>
<dbReference type="AlphaFoldDB" id="A0A8A4TX75"/>
<evidence type="ECO:0000256" key="5">
    <source>
        <dbReference type="ARBA" id="ARBA00022840"/>
    </source>
</evidence>
<dbReference type="GO" id="GO:0046872">
    <property type="term" value="F:metal ion binding"/>
    <property type="evidence" value="ECO:0007669"/>
    <property type="project" value="UniProtKB-KW"/>
</dbReference>
<dbReference type="RefSeq" id="WP_237383815.1">
    <property type="nucleotide sequence ID" value="NZ_CP071793.1"/>
</dbReference>
<dbReference type="InterPro" id="IPR001645">
    <property type="entry name" value="Folylpolyglutamate_synth"/>
</dbReference>
<dbReference type="Gene3D" id="3.90.190.20">
    <property type="entry name" value="Mur ligase, C-terminal domain"/>
    <property type="match status" value="1"/>
</dbReference>
<organism evidence="7 8">
    <name type="scientific">Sulfidibacter corallicola</name>
    <dbReference type="NCBI Taxonomy" id="2818388"/>
    <lineage>
        <taxon>Bacteria</taxon>
        <taxon>Pseudomonadati</taxon>
        <taxon>Acidobacteriota</taxon>
        <taxon>Holophagae</taxon>
        <taxon>Acanthopleuribacterales</taxon>
        <taxon>Acanthopleuribacteraceae</taxon>
        <taxon>Sulfidibacter</taxon>
    </lineage>
</organism>
<comment type="similarity">
    <text evidence="1">Belongs to the folylpolyglutamate synthase family.</text>
</comment>
<evidence type="ECO:0000313" key="7">
    <source>
        <dbReference type="EMBL" id="QTD53714.1"/>
    </source>
</evidence>
<name>A0A8A4TX75_SULCO</name>
<accession>A0A8A4TX75</accession>
<evidence type="ECO:0008006" key="9">
    <source>
        <dbReference type="Google" id="ProtNLM"/>
    </source>
</evidence>
<keyword evidence="2" id="KW-0436">Ligase</keyword>
<gene>
    <name evidence="7" type="ORF">J3U87_14775</name>
</gene>
<dbReference type="GO" id="GO:0005524">
    <property type="term" value="F:ATP binding"/>
    <property type="evidence" value="ECO:0007669"/>
    <property type="project" value="UniProtKB-KW"/>
</dbReference>
<evidence type="ECO:0000256" key="3">
    <source>
        <dbReference type="ARBA" id="ARBA00022723"/>
    </source>
</evidence>
<keyword evidence="4" id="KW-0547">Nucleotide-binding</keyword>
<evidence type="ECO:0000256" key="1">
    <source>
        <dbReference type="ARBA" id="ARBA00008276"/>
    </source>
</evidence>
<dbReference type="InterPro" id="IPR036615">
    <property type="entry name" value="Mur_ligase_C_dom_sf"/>
</dbReference>
<dbReference type="SUPFAM" id="SSF53244">
    <property type="entry name" value="MurD-like peptide ligases, peptide-binding domain"/>
    <property type="match status" value="1"/>
</dbReference>
<evidence type="ECO:0000256" key="2">
    <source>
        <dbReference type="ARBA" id="ARBA00022598"/>
    </source>
</evidence>
<dbReference type="Gene3D" id="3.40.1190.10">
    <property type="entry name" value="Mur-like, catalytic domain"/>
    <property type="match status" value="1"/>
</dbReference>
<dbReference type="KEGG" id="scor:J3U87_14775"/>
<evidence type="ECO:0000256" key="6">
    <source>
        <dbReference type="ARBA" id="ARBA00022842"/>
    </source>
</evidence>
<sequence length="371" mass="41668">MLSLSPELLPEPKPPLAIFERSREWASFRPTLNRVRAVLDALDEPHRKYPHILVGGTNGKGTTATNLAFNLPGRVGLFQSPHLVDIRERITIGGAWVSDTLWRRAEERVLEVVPDPELSYFEWLLVLAVEIFRMERVDWAVFEIGLGGRWDAANALDPCLSVITNVGLDHVAILGDTREAIASEKIEIARPDRPLVLPESVYRLDGVAQRLDEIGCVPRVLTGVNGYLGYRRLVDVSLDCLSITKSSQEWMSLPGRREVLVLEDKVYLDGAHNVDGWSSVLNWMRELGVGKIPILCNLSLGKNPREFMDIFDAIADSYHLWPIGFEKELPSQNWPEHVSRVDVAGVRGLLRRPVLVTGSLYLVGAFKRLLM</sequence>
<keyword evidence="6" id="KW-0460">Magnesium</keyword>
<dbReference type="InterPro" id="IPR036565">
    <property type="entry name" value="Mur-like_cat_sf"/>
</dbReference>
<dbReference type="GO" id="GO:0004326">
    <property type="term" value="F:tetrahydrofolylpolyglutamate synthase activity"/>
    <property type="evidence" value="ECO:0007669"/>
    <property type="project" value="InterPro"/>
</dbReference>
<keyword evidence="3" id="KW-0479">Metal-binding</keyword>
<evidence type="ECO:0000313" key="8">
    <source>
        <dbReference type="Proteomes" id="UP000663929"/>
    </source>
</evidence>
<keyword evidence="5" id="KW-0067">ATP-binding</keyword>